<protein>
    <submittedName>
        <fullName evidence="1">Uncharacterized protein</fullName>
    </submittedName>
</protein>
<organism evidence="1 2">
    <name type="scientific">Nephila pilipes</name>
    <name type="common">Giant wood spider</name>
    <name type="synonym">Nephila maculata</name>
    <dbReference type="NCBI Taxonomy" id="299642"/>
    <lineage>
        <taxon>Eukaryota</taxon>
        <taxon>Metazoa</taxon>
        <taxon>Ecdysozoa</taxon>
        <taxon>Arthropoda</taxon>
        <taxon>Chelicerata</taxon>
        <taxon>Arachnida</taxon>
        <taxon>Araneae</taxon>
        <taxon>Araneomorphae</taxon>
        <taxon>Entelegynae</taxon>
        <taxon>Araneoidea</taxon>
        <taxon>Nephilidae</taxon>
        <taxon>Nephila</taxon>
    </lineage>
</organism>
<dbReference type="Proteomes" id="UP000887013">
    <property type="component" value="Unassembled WGS sequence"/>
</dbReference>
<keyword evidence="2" id="KW-1185">Reference proteome</keyword>
<dbReference type="AlphaFoldDB" id="A0A8X6N616"/>
<proteinExistence type="predicted"/>
<accession>A0A8X6N616</accession>
<reference evidence="1" key="1">
    <citation type="submission" date="2020-08" db="EMBL/GenBank/DDBJ databases">
        <title>Multicomponent nature underlies the extraordinary mechanical properties of spider dragline silk.</title>
        <authorList>
            <person name="Kono N."/>
            <person name="Nakamura H."/>
            <person name="Mori M."/>
            <person name="Yoshida Y."/>
            <person name="Ohtoshi R."/>
            <person name="Malay A.D."/>
            <person name="Moran D.A.P."/>
            <person name="Tomita M."/>
            <person name="Numata K."/>
            <person name="Arakawa K."/>
        </authorList>
    </citation>
    <scope>NUCLEOTIDE SEQUENCE</scope>
</reference>
<gene>
    <name evidence="1" type="ORF">NPIL_683611</name>
</gene>
<dbReference type="EMBL" id="BMAW01100491">
    <property type="protein sequence ID" value="GFS95189.1"/>
    <property type="molecule type" value="Genomic_DNA"/>
</dbReference>
<sequence>MRENELREIVFLVLLDAIYIKRTRMNALDHEKGPVASLVEKENNHHYRESTKTESEASRAADRIDEVLRTIAKFFCFVGFVSAADTGKPLLSQ</sequence>
<name>A0A8X6N616_NEPPI</name>
<comment type="caution">
    <text evidence="1">The sequence shown here is derived from an EMBL/GenBank/DDBJ whole genome shotgun (WGS) entry which is preliminary data.</text>
</comment>
<evidence type="ECO:0000313" key="2">
    <source>
        <dbReference type="Proteomes" id="UP000887013"/>
    </source>
</evidence>
<evidence type="ECO:0000313" key="1">
    <source>
        <dbReference type="EMBL" id="GFS95189.1"/>
    </source>
</evidence>